<evidence type="ECO:0000313" key="1">
    <source>
        <dbReference type="EMBL" id="MBF9236186.1"/>
    </source>
</evidence>
<name>A0ABS0ICV8_9BACT</name>
<sequence>MEIRVACLLLSLLAVPAHHPEPVSRPEDPREEAEARRLTQVVATAPNHPAFAWAHTRTPHFDLYAETSRYTAADMPGLGARAERALRDHLALLGAPPMSDRVPLFFVRSRARLKLLTGYAWGGFVTPHNDGVFYVATPEARPALRHELIHRVSRATWGLEPEFWLKEGVATFGAGHCAHYSLHEAAASLLREHRAVPLRELSTNFHGVNDIVAYLQSGSVVQYVHDTYGIAAVRCLWRGGLAASAAATGLTPEQLDAAWRAYLRRSGFHPRPVDWNRIKRHGCE</sequence>
<keyword evidence="2" id="KW-1185">Reference proteome</keyword>
<gene>
    <name evidence="1" type="ORF">I2I05_02145</name>
</gene>
<evidence type="ECO:0008006" key="3">
    <source>
        <dbReference type="Google" id="ProtNLM"/>
    </source>
</evidence>
<organism evidence="1 2">
    <name type="scientific">Hymenobacter jeongseonensis</name>
    <dbReference type="NCBI Taxonomy" id="2791027"/>
    <lineage>
        <taxon>Bacteria</taxon>
        <taxon>Pseudomonadati</taxon>
        <taxon>Bacteroidota</taxon>
        <taxon>Cytophagia</taxon>
        <taxon>Cytophagales</taxon>
        <taxon>Hymenobacteraceae</taxon>
        <taxon>Hymenobacter</taxon>
    </lineage>
</organism>
<dbReference type="RefSeq" id="WP_196280552.1">
    <property type="nucleotide sequence ID" value="NZ_JADQDQ010000001.1"/>
</dbReference>
<reference evidence="1 2" key="1">
    <citation type="submission" date="2020-11" db="EMBL/GenBank/DDBJ databases">
        <authorList>
            <person name="Kim M.K."/>
        </authorList>
    </citation>
    <scope>NUCLEOTIDE SEQUENCE [LARGE SCALE GENOMIC DNA]</scope>
    <source>
        <strain evidence="1 2">BT683</strain>
    </source>
</reference>
<evidence type="ECO:0000313" key="2">
    <source>
        <dbReference type="Proteomes" id="UP000597617"/>
    </source>
</evidence>
<protein>
    <recommendedName>
        <fullName evidence="3">DUF1570 domain-containing protein</fullName>
    </recommendedName>
</protein>
<dbReference type="EMBL" id="JADQDQ010000001">
    <property type="protein sequence ID" value="MBF9236186.1"/>
    <property type="molecule type" value="Genomic_DNA"/>
</dbReference>
<dbReference type="Proteomes" id="UP000597617">
    <property type="component" value="Unassembled WGS sequence"/>
</dbReference>
<accession>A0ABS0ICV8</accession>
<comment type="caution">
    <text evidence="1">The sequence shown here is derived from an EMBL/GenBank/DDBJ whole genome shotgun (WGS) entry which is preliminary data.</text>
</comment>
<proteinExistence type="predicted"/>